<dbReference type="GO" id="GO:0009313">
    <property type="term" value="P:oligosaccharide catabolic process"/>
    <property type="evidence" value="ECO:0007669"/>
    <property type="project" value="TreeGrafter"/>
</dbReference>
<keyword evidence="1" id="KW-0378">Hydrolase</keyword>
<sequence length="488" mass="54759">MMLDKFLIAQFMLIAFFSSLSAQDEPVSIHQQQWQEHRHIAKAPSLFDASGADIRPLSLSKTQTLTRTVFGYLPDWEYYDARSTLKYDLLSHIAAFDFNVSASGSIGNPSYWPWTDVINAAHDKGVRVIMTAVNFDKDEIHTILTDTTVKNAFFRNVKSKIANFKLDGVNIDFEGLYTADRGSLLNDFMSELTDYVHTNLPGAEVSFAGPAVNWGGWDLAGLAASCDYIFIMGYAFAGSWNSQTGANAPLTGGSYNISNTVNVQYAPVTKNHPEKLILGVPYYGNRWKTQTGSAYSTIIEYINHPRFSSAMSEALNYGLRWDAKSQTPWYAYSKSGAWYQVWFDTDSSLGLKYDLAESKNYRGVGMWALGYDGARQELWDELRRRYVLDIIADGYSADLPPENFILFQNYPNPFNPATAIRYQLSVAGNVELAVYNLLGQKLTTLVNEGQTAGTYHVLFDGKGLAGGVYLYKLKVNRQVQSRKMILMR</sequence>
<dbReference type="InterPro" id="IPR026444">
    <property type="entry name" value="Secre_tail"/>
</dbReference>
<dbReference type="SUPFAM" id="SSF51445">
    <property type="entry name" value="(Trans)glycosidases"/>
    <property type="match status" value="1"/>
</dbReference>
<dbReference type="PROSITE" id="PS51910">
    <property type="entry name" value="GH18_2"/>
    <property type="match status" value="1"/>
</dbReference>
<dbReference type="PANTHER" id="PTHR46290">
    <property type="entry name" value="DI-N-ACETYLCHITOBIASE"/>
    <property type="match status" value="1"/>
</dbReference>
<comment type="caution">
    <text evidence="5">The sequence shown here is derived from an EMBL/GenBank/DDBJ whole genome shotgun (WGS) entry which is preliminary data.</text>
</comment>
<dbReference type="Pfam" id="PF00704">
    <property type="entry name" value="Glyco_hydro_18"/>
    <property type="match status" value="1"/>
</dbReference>
<reference evidence="5" key="1">
    <citation type="journal article" date="2020" name="mSystems">
        <title>Genome- and Community-Level Interaction Insights into Carbon Utilization and Element Cycling Functions of Hydrothermarchaeota in Hydrothermal Sediment.</title>
        <authorList>
            <person name="Zhou Z."/>
            <person name="Liu Y."/>
            <person name="Xu W."/>
            <person name="Pan J."/>
            <person name="Luo Z.H."/>
            <person name="Li M."/>
        </authorList>
    </citation>
    <scope>NUCLEOTIDE SEQUENCE [LARGE SCALE GENOMIC DNA]</scope>
    <source>
        <strain evidence="5">HyVt-577</strain>
    </source>
</reference>
<dbReference type="InterPro" id="IPR011583">
    <property type="entry name" value="Chitinase_II/V-like_cat"/>
</dbReference>
<dbReference type="InterPro" id="IPR017853">
    <property type="entry name" value="GH"/>
</dbReference>
<dbReference type="Gene3D" id="3.10.50.10">
    <property type="match status" value="1"/>
</dbReference>
<organism evidence="5">
    <name type="scientific">Caldithrix abyssi</name>
    <dbReference type="NCBI Taxonomy" id="187145"/>
    <lineage>
        <taxon>Bacteria</taxon>
        <taxon>Pseudomonadati</taxon>
        <taxon>Calditrichota</taxon>
        <taxon>Calditrichia</taxon>
        <taxon>Calditrichales</taxon>
        <taxon>Calditrichaceae</taxon>
        <taxon>Caldithrix</taxon>
    </lineage>
</organism>
<proteinExistence type="predicted"/>
<feature type="signal peptide" evidence="3">
    <location>
        <begin position="1"/>
        <end position="22"/>
    </location>
</feature>
<keyword evidence="3" id="KW-0732">Signal</keyword>
<accession>A0A7V4U1X6</accession>
<dbReference type="Gene3D" id="2.60.40.4070">
    <property type="match status" value="1"/>
</dbReference>
<dbReference type="EMBL" id="DRQG01000065">
    <property type="protein sequence ID" value="HGY55389.1"/>
    <property type="molecule type" value="Genomic_DNA"/>
</dbReference>
<evidence type="ECO:0000256" key="1">
    <source>
        <dbReference type="ARBA" id="ARBA00022801"/>
    </source>
</evidence>
<dbReference type="AlphaFoldDB" id="A0A7V4U1X6"/>
<gene>
    <name evidence="5" type="ORF">ENK44_06805</name>
</gene>
<feature type="domain" description="GH18" evidence="4">
    <location>
        <begin position="67"/>
        <end position="389"/>
    </location>
</feature>
<dbReference type="Gene3D" id="3.20.20.80">
    <property type="entry name" value="Glycosidases"/>
    <property type="match status" value="1"/>
</dbReference>
<protein>
    <submittedName>
        <fullName evidence="5">T9SS type A sorting domain-containing protein</fullName>
    </submittedName>
</protein>
<dbReference type="SMART" id="SM00636">
    <property type="entry name" value="Glyco_18"/>
    <property type="match status" value="1"/>
</dbReference>
<evidence type="ECO:0000256" key="3">
    <source>
        <dbReference type="SAM" id="SignalP"/>
    </source>
</evidence>
<dbReference type="InterPro" id="IPR001223">
    <property type="entry name" value="Glyco_hydro18_cat"/>
</dbReference>
<dbReference type="GO" id="GO:0008061">
    <property type="term" value="F:chitin binding"/>
    <property type="evidence" value="ECO:0007669"/>
    <property type="project" value="InterPro"/>
</dbReference>
<dbReference type="NCBIfam" id="TIGR04183">
    <property type="entry name" value="Por_Secre_tail"/>
    <property type="match status" value="1"/>
</dbReference>
<dbReference type="PANTHER" id="PTHR46290:SF1">
    <property type="entry name" value="DI-N-ACETYLCHITOBIASE"/>
    <property type="match status" value="1"/>
</dbReference>
<dbReference type="Pfam" id="PF18962">
    <property type="entry name" value="Por_Secre_tail"/>
    <property type="match status" value="1"/>
</dbReference>
<dbReference type="InterPro" id="IPR029070">
    <property type="entry name" value="Chitinase_insertion_sf"/>
</dbReference>
<dbReference type="Proteomes" id="UP000885779">
    <property type="component" value="Unassembled WGS sequence"/>
</dbReference>
<evidence type="ECO:0000259" key="4">
    <source>
        <dbReference type="PROSITE" id="PS51910"/>
    </source>
</evidence>
<dbReference type="InterPro" id="IPR051887">
    <property type="entry name" value="GH18_Domain-Containing"/>
</dbReference>
<evidence type="ECO:0000256" key="2">
    <source>
        <dbReference type="ARBA" id="ARBA00023295"/>
    </source>
</evidence>
<dbReference type="GO" id="GO:0016798">
    <property type="term" value="F:hydrolase activity, acting on glycosyl bonds"/>
    <property type="evidence" value="ECO:0007669"/>
    <property type="project" value="UniProtKB-KW"/>
</dbReference>
<name>A0A7V4U1X6_CALAY</name>
<feature type="chain" id="PRO_5031322518" evidence="3">
    <location>
        <begin position="23"/>
        <end position="488"/>
    </location>
</feature>
<keyword evidence="2" id="KW-0326">Glycosidase</keyword>
<evidence type="ECO:0000313" key="5">
    <source>
        <dbReference type="EMBL" id="HGY55389.1"/>
    </source>
</evidence>